<organism evidence="1 2">
    <name type="scientific">Inhella inkyongensis</name>
    <dbReference type="NCBI Taxonomy" id="392593"/>
    <lineage>
        <taxon>Bacteria</taxon>
        <taxon>Pseudomonadati</taxon>
        <taxon>Pseudomonadota</taxon>
        <taxon>Betaproteobacteria</taxon>
        <taxon>Burkholderiales</taxon>
        <taxon>Sphaerotilaceae</taxon>
        <taxon>Inhella</taxon>
    </lineage>
</organism>
<comment type="caution">
    <text evidence="1">The sequence shown here is derived from an EMBL/GenBank/DDBJ whole genome shotgun (WGS) entry which is preliminary data.</text>
</comment>
<keyword evidence="2" id="KW-1185">Reference proteome</keyword>
<dbReference type="AlphaFoldDB" id="A0A840S0D5"/>
<protein>
    <submittedName>
        <fullName evidence="1">Uncharacterized protein</fullName>
    </submittedName>
</protein>
<proteinExistence type="predicted"/>
<dbReference type="Proteomes" id="UP000554837">
    <property type="component" value="Unassembled WGS sequence"/>
</dbReference>
<evidence type="ECO:0000313" key="2">
    <source>
        <dbReference type="Proteomes" id="UP000554837"/>
    </source>
</evidence>
<reference evidence="1 2" key="1">
    <citation type="submission" date="2020-08" db="EMBL/GenBank/DDBJ databases">
        <title>Genomic Encyclopedia of Type Strains, Phase IV (KMG-IV): sequencing the most valuable type-strain genomes for metagenomic binning, comparative biology and taxonomic classification.</title>
        <authorList>
            <person name="Goeker M."/>
        </authorList>
    </citation>
    <scope>NUCLEOTIDE SEQUENCE [LARGE SCALE GENOMIC DNA]</scope>
    <source>
        <strain evidence="1 2">DSM 23958</strain>
    </source>
</reference>
<sequence length="148" mass="16138">MGFFKANTLWRDARYYLDRDTGEYKSKYVLILAVSPDCDDSLSAVLTSKANGLREEPACDPGPPRAGYYLGVPGAGLYKPTWVDFSSAADQDAFAFKKMIAVGRISPEALVLPAAVFCDILRCLSHSEDINTRQHKWLAATIAALGCA</sequence>
<dbReference type="EMBL" id="JACHHO010000001">
    <property type="protein sequence ID" value="MBB5202838.1"/>
    <property type="molecule type" value="Genomic_DNA"/>
</dbReference>
<name>A0A840S0D5_9BURK</name>
<accession>A0A840S0D5</accession>
<dbReference type="RefSeq" id="WP_138858070.1">
    <property type="nucleotide sequence ID" value="NZ_CP040709.1"/>
</dbReference>
<gene>
    <name evidence="1" type="ORF">HNQ51_000131</name>
</gene>
<evidence type="ECO:0000313" key="1">
    <source>
        <dbReference type="EMBL" id="MBB5202838.1"/>
    </source>
</evidence>